<reference evidence="4" key="1">
    <citation type="submission" date="2019-08" db="EMBL/GenBank/DDBJ databases">
        <authorList>
            <person name="Kucharzyk K."/>
            <person name="Murdoch R.W."/>
            <person name="Higgins S."/>
            <person name="Loffler F."/>
        </authorList>
    </citation>
    <scope>NUCLEOTIDE SEQUENCE</scope>
</reference>
<dbReference type="EMBL" id="VSSQ01066614">
    <property type="protein sequence ID" value="MPN19119.1"/>
    <property type="molecule type" value="Genomic_DNA"/>
</dbReference>
<dbReference type="GO" id="GO:0004673">
    <property type="term" value="F:protein histidine kinase activity"/>
    <property type="evidence" value="ECO:0007669"/>
    <property type="project" value="UniProtKB-EC"/>
</dbReference>
<accession>A0A645FZR4</accession>
<dbReference type="SUPFAM" id="SSF55874">
    <property type="entry name" value="ATPase domain of HSP90 chaperone/DNA topoisomerase II/histidine kinase"/>
    <property type="match status" value="1"/>
</dbReference>
<comment type="caution">
    <text evidence="4">The sequence shown here is derived from an EMBL/GenBank/DDBJ whole genome shotgun (WGS) entry which is preliminary data.</text>
</comment>
<evidence type="ECO:0000259" key="3">
    <source>
        <dbReference type="PROSITE" id="PS50851"/>
    </source>
</evidence>
<dbReference type="InterPro" id="IPR036890">
    <property type="entry name" value="HATPase_C_sf"/>
</dbReference>
<keyword evidence="4" id="KW-0808">Transferase</keyword>
<dbReference type="Pfam" id="PF01584">
    <property type="entry name" value="CheW"/>
    <property type="match status" value="1"/>
</dbReference>
<dbReference type="GO" id="GO:0006935">
    <property type="term" value="P:chemotaxis"/>
    <property type="evidence" value="ECO:0007669"/>
    <property type="project" value="InterPro"/>
</dbReference>
<dbReference type="PANTHER" id="PTHR43395">
    <property type="entry name" value="SENSOR HISTIDINE KINASE CHEA"/>
    <property type="match status" value="1"/>
</dbReference>
<organism evidence="4">
    <name type="scientific">bioreactor metagenome</name>
    <dbReference type="NCBI Taxonomy" id="1076179"/>
    <lineage>
        <taxon>unclassified sequences</taxon>
        <taxon>metagenomes</taxon>
        <taxon>ecological metagenomes</taxon>
    </lineage>
</organism>
<gene>
    <name evidence="4" type="primary">cheA_23</name>
    <name evidence="4" type="ORF">SDC9_166485</name>
</gene>
<dbReference type="GO" id="GO:0007165">
    <property type="term" value="P:signal transduction"/>
    <property type="evidence" value="ECO:0007669"/>
    <property type="project" value="InterPro"/>
</dbReference>
<evidence type="ECO:0000256" key="2">
    <source>
        <dbReference type="ARBA" id="ARBA00012438"/>
    </source>
</evidence>
<proteinExistence type="predicted"/>
<dbReference type="SMART" id="SM00260">
    <property type="entry name" value="CheW"/>
    <property type="match status" value="1"/>
</dbReference>
<dbReference type="AlphaFoldDB" id="A0A645FZR4"/>
<name>A0A645FZR4_9ZZZZ</name>
<dbReference type="InterPro" id="IPR051315">
    <property type="entry name" value="Bact_Chemotaxis_CheA"/>
</dbReference>
<comment type="catalytic activity">
    <reaction evidence="1">
        <text>ATP + protein L-histidine = ADP + protein N-phospho-L-histidine.</text>
        <dbReference type="EC" id="2.7.13.3"/>
    </reaction>
</comment>
<dbReference type="EC" id="2.7.13.3" evidence="2"/>
<dbReference type="PANTHER" id="PTHR43395:SF10">
    <property type="entry name" value="CHEMOTAXIS PROTEIN CHEA"/>
    <property type="match status" value="1"/>
</dbReference>
<dbReference type="InterPro" id="IPR036061">
    <property type="entry name" value="CheW-like_dom_sf"/>
</dbReference>
<dbReference type="PROSITE" id="PS50851">
    <property type="entry name" value="CHEW"/>
    <property type="match status" value="1"/>
</dbReference>
<dbReference type="SUPFAM" id="SSF50341">
    <property type="entry name" value="CheW-like"/>
    <property type="match status" value="1"/>
</dbReference>
<dbReference type="Gene3D" id="2.30.30.40">
    <property type="entry name" value="SH3 Domains"/>
    <property type="match status" value="1"/>
</dbReference>
<dbReference type="Gene3D" id="3.30.565.10">
    <property type="entry name" value="Histidine kinase-like ATPase, C-terminal domain"/>
    <property type="match status" value="1"/>
</dbReference>
<sequence length="194" mass="21504">MDVVRRNIETLRGEIEILSTAGQGSTLRIRLPLTLAIIDGFHVEVGGSSLVLPLDMMAECMDMPSQQISRETRQIWLRDTWIPYISLRELFSLPPSDEPEYVVVAQFGQTTAGIIVDRLIGDIQAVIKPLGSLFRSLRGVSGSTIMGNGRLALILDIPQLIQLALKREDRLVEQRQASLTEHSIALANSTTRTI</sequence>
<dbReference type="InterPro" id="IPR002545">
    <property type="entry name" value="CheW-lke_dom"/>
</dbReference>
<protein>
    <recommendedName>
        <fullName evidence="2">histidine kinase</fullName>
        <ecNumber evidence="2">2.7.13.3</ecNumber>
    </recommendedName>
</protein>
<evidence type="ECO:0000256" key="1">
    <source>
        <dbReference type="ARBA" id="ARBA00000085"/>
    </source>
</evidence>
<evidence type="ECO:0000313" key="4">
    <source>
        <dbReference type="EMBL" id="MPN19119.1"/>
    </source>
</evidence>
<feature type="domain" description="CheW-like" evidence="3">
    <location>
        <begin position="37"/>
        <end position="166"/>
    </location>
</feature>